<reference evidence="17 18" key="1">
    <citation type="submission" date="2019-12" db="EMBL/GenBank/DDBJ databases">
        <title>A genome sequence resource for the geographically widespread anthracnose pathogen Colletotrichum asianum.</title>
        <authorList>
            <person name="Meng Y."/>
        </authorList>
    </citation>
    <scope>NUCLEOTIDE SEQUENCE [LARGE SCALE GENOMIC DNA]</scope>
    <source>
        <strain evidence="17 18">ICMP 18580</strain>
    </source>
</reference>
<evidence type="ECO:0000256" key="10">
    <source>
        <dbReference type="ARBA" id="ARBA00022777"/>
    </source>
</evidence>
<dbReference type="GO" id="GO:0016020">
    <property type="term" value="C:membrane"/>
    <property type="evidence" value="ECO:0007669"/>
    <property type="project" value="UniProtKB-SubCell"/>
</dbReference>
<keyword evidence="13 15" id="KW-0472">Membrane</keyword>
<dbReference type="FunFam" id="3.40.50.300:FF:000679">
    <property type="entry name" value="Thymidylate kinase"/>
    <property type="match status" value="1"/>
</dbReference>
<keyword evidence="11" id="KW-0067">ATP-binding</keyword>
<dbReference type="GO" id="GO:0004550">
    <property type="term" value="F:nucleoside diphosphate kinase activity"/>
    <property type="evidence" value="ECO:0007669"/>
    <property type="project" value="TreeGrafter"/>
</dbReference>
<evidence type="ECO:0000256" key="4">
    <source>
        <dbReference type="ARBA" id="ARBA00012980"/>
    </source>
</evidence>
<evidence type="ECO:0000256" key="8">
    <source>
        <dbReference type="ARBA" id="ARBA00022727"/>
    </source>
</evidence>
<feature type="transmembrane region" description="Helical" evidence="15">
    <location>
        <begin position="511"/>
        <end position="531"/>
    </location>
</feature>
<evidence type="ECO:0000313" key="18">
    <source>
        <dbReference type="Proteomes" id="UP000434172"/>
    </source>
</evidence>
<evidence type="ECO:0000256" key="6">
    <source>
        <dbReference type="ARBA" id="ARBA00022679"/>
    </source>
</evidence>
<dbReference type="GO" id="GO:0006235">
    <property type="term" value="P:dTTP biosynthetic process"/>
    <property type="evidence" value="ECO:0007669"/>
    <property type="project" value="TreeGrafter"/>
</dbReference>
<dbReference type="AlphaFoldDB" id="A0A8H3W531"/>
<dbReference type="Gene3D" id="1.20.1280.290">
    <property type="match status" value="1"/>
</dbReference>
<dbReference type="PANTHER" id="PTHR10344:SF1">
    <property type="entry name" value="THYMIDYLATE KINASE"/>
    <property type="match status" value="1"/>
</dbReference>
<dbReference type="EMBL" id="WOWK01000080">
    <property type="protein sequence ID" value="KAF0320659.1"/>
    <property type="molecule type" value="Genomic_DNA"/>
</dbReference>
<dbReference type="InterPro" id="IPR018094">
    <property type="entry name" value="Thymidylate_kinase"/>
</dbReference>
<dbReference type="GO" id="GO:0006227">
    <property type="term" value="P:dUDP biosynthetic process"/>
    <property type="evidence" value="ECO:0007669"/>
    <property type="project" value="TreeGrafter"/>
</dbReference>
<keyword evidence="18" id="KW-1185">Reference proteome</keyword>
<keyword evidence="10" id="KW-0418">Kinase</keyword>
<name>A0A8H3W531_9PEZI</name>
<dbReference type="CDD" id="cd01672">
    <property type="entry name" value="TMPK"/>
    <property type="match status" value="1"/>
</dbReference>
<feature type="domain" description="Thymidylate kinase-like" evidence="16">
    <location>
        <begin position="40"/>
        <end position="196"/>
    </location>
</feature>
<dbReference type="GO" id="GO:0005524">
    <property type="term" value="F:ATP binding"/>
    <property type="evidence" value="ECO:0007669"/>
    <property type="project" value="UniProtKB-KW"/>
</dbReference>
<dbReference type="SMART" id="SM00679">
    <property type="entry name" value="CTNS"/>
    <property type="match status" value="2"/>
</dbReference>
<evidence type="ECO:0000256" key="1">
    <source>
        <dbReference type="ARBA" id="ARBA00004141"/>
    </source>
</evidence>
<evidence type="ECO:0000256" key="14">
    <source>
        <dbReference type="SAM" id="MobiDB-lite"/>
    </source>
</evidence>
<comment type="similarity">
    <text evidence="3">Belongs to the thymidylate kinase family.</text>
</comment>
<dbReference type="PROSITE" id="PS01331">
    <property type="entry name" value="THYMIDYLATE_KINASE"/>
    <property type="match status" value="1"/>
</dbReference>
<dbReference type="SUPFAM" id="SSF52540">
    <property type="entry name" value="P-loop containing nucleoside triphosphate hydrolases"/>
    <property type="match status" value="1"/>
</dbReference>
<comment type="subcellular location">
    <subcellularLocation>
        <location evidence="1">Membrane</location>
        <topology evidence="1">Multi-pass membrane protein</topology>
    </subcellularLocation>
</comment>
<dbReference type="InterPro" id="IPR018095">
    <property type="entry name" value="Thymidylate_kin_CS"/>
</dbReference>
<dbReference type="Gene3D" id="3.40.50.300">
    <property type="entry name" value="P-loop containing nucleotide triphosphate hydrolases"/>
    <property type="match status" value="1"/>
</dbReference>
<accession>A0A8H3W531</accession>
<dbReference type="HAMAP" id="MF_00165">
    <property type="entry name" value="Thymidylate_kinase"/>
    <property type="match status" value="1"/>
</dbReference>
<dbReference type="InterPro" id="IPR039430">
    <property type="entry name" value="Thymidylate_kin-like_dom"/>
</dbReference>
<sequence>MASINDLATAAIASSTATGAPAEDGGAPPAGVTRGAFIVFEGLDRSGKTTQVKLLEQRLVELGRKTKAMRFPDRTSPTGSMIDQYLRSNLEMEDHVIHLLFSANRWEAVEYIKSLLASGTTVLCDRYYLSGIVYSAAKQNPSLNLHWARAPELGLPRPDLTLFLDLDESVAKERGGWGGEVYEKAEFQRRVRELFWGLHRGRIGPDGTLGEEDREDADFRQEKEDLVVVDAGASVEEVAEEIWTKVGPRLEAVEKGEFGDTPRTVSMDVAWLTHLYGSRGKFSNKSPSGAQPRHSPWCSWFITFDCNGFIAIERSLVRFWKGRTNIFDFRRSFLADAGCLLSFCFRRLVREAACPGLPYHSSFCTIHEQVLQSEKSPTAFAMDIPAAANALGTLGAVCWSIQLIPQIIINYRRHNATGLQPSMMMLWAWAGVPLGVYNIVEDFNIALRIQPQILTFLSLATWIQCYYYERNWSVLRSLAVVTPIAAVMAGIQTALVFALRIPKSHGTEWPMIVMAVLSAVLLAAGVLRHYWDIYVHRTVRGISFIFVAIDAAGDVFSLASIFFQPSVDILGVIIYATEFVLWCGVFACGGYYNFLPWFRKKVLAKEDAGRASPTEVNSNHADEVSAGNGIALHDMPSSSSVFRTASGEEPGLRSRAVASRHSQTDITD</sequence>
<gene>
    <name evidence="17" type="ORF">GQ607_012056</name>
</gene>
<evidence type="ECO:0000256" key="2">
    <source>
        <dbReference type="ARBA" id="ARBA00004992"/>
    </source>
</evidence>
<dbReference type="GO" id="GO:0005634">
    <property type="term" value="C:nucleus"/>
    <property type="evidence" value="ECO:0007669"/>
    <property type="project" value="TreeGrafter"/>
</dbReference>
<dbReference type="InterPro" id="IPR006603">
    <property type="entry name" value="PQ-loop_rpt"/>
</dbReference>
<dbReference type="Proteomes" id="UP000434172">
    <property type="component" value="Unassembled WGS sequence"/>
</dbReference>
<evidence type="ECO:0000256" key="3">
    <source>
        <dbReference type="ARBA" id="ARBA00009776"/>
    </source>
</evidence>
<evidence type="ECO:0000256" key="7">
    <source>
        <dbReference type="ARBA" id="ARBA00022692"/>
    </source>
</evidence>
<keyword evidence="7 15" id="KW-0812">Transmembrane</keyword>
<evidence type="ECO:0000256" key="5">
    <source>
        <dbReference type="ARBA" id="ARBA00017144"/>
    </source>
</evidence>
<evidence type="ECO:0000256" key="13">
    <source>
        <dbReference type="ARBA" id="ARBA00023136"/>
    </source>
</evidence>
<dbReference type="GO" id="GO:0006233">
    <property type="term" value="P:dTDP biosynthetic process"/>
    <property type="evidence" value="ECO:0007669"/>
    <property type="project" value="InterPro"/>
</dbReference>
<evidence type="ECO:0000313" key="17">
    <source>
        <dbReference type="EMBL" id="KAF0320659.1"/>
    </source>
</evidence>
<comment type="caution">
    <text evidence="17">The sequence shown here is derived from an EMBL/GenBank/DDBJ whole genome shotgun (WGS) entry which is preliminary data.</text>
</comment>
<keyword evidence="8" id="KW-0545">Nucleotide biosynthesis</keyword>
<dbReference type="NCBIfam" id="TIGR00041">
    <property type="entry name" value="DTMP_kinase"/>
    <property type="match status" value="1"/>
</dbReference>
<comment type="pathway">
    <text evidence="2">Pyrimidine metabolism; dTTP biosynthesis.</text>
</comment>
<evidence type="ECO:0000256" key="12">
    <source>
        <dbReference type="ARBA" id="ARBA00022989"/>
    </source>
</evidence>
<evidence type="ECO:0000259" key="16">
    <source>
        <dbReference type="Pfam" id="PF02223"/>
    </source>
</evidence>
<dbReference type="Pfam" id="PF04193">
    <property type="entry name" value="PQ-loop"/>
    <property type="match status" value="2"/>
</dbReference>
<dbReference type="GO" id="GO:0005829">
    <property type="term" value="C:cytosol"/>
    <property type="evidence" value="ECO:0007669"/>
    <property type="project" value="TreeGrafter"/>
</dbReference>
<feature type="transmembrane region" description="Helical" evidence="15">
    <location>
        <begin position="543"/>
        <end position="563"/>
    </location>
</feature>
<dbReference type="InterPro" id="IPR027417">
    <property type="entry name" value="P-loop_NTPase"/>
</dbReference>
<keyword evidence="9" id="KW-0547">Nucleotide-binding</keyword>
<proteinExistence type="inferred from homology"/>
<keyword evidence="6" id="KW-0808">Transferase</keyword>
<feature type="transmembrane region" description="Helical" evidence="15">
    <location>
        <begin position="480"/>
        <end position="499"/>
    </location>
</feature>
<evidence type="ECO:0000256" key="9">
    <source>
        <dbReference type="ARBA" id="ARBA00022741"/>
    </source>
</evidence>
<dbReference type="EC" id="2.7.4.9" evidence="4"/>
<protein>
    <recommendedName>
        <fullName evidence="5">Thymidylate kinase</fullName>
        <ecNumber evidence="4">2.7.4.9</ecNumber>
    </recommendedName>
</protein>
<feature type="transmembrane region" description="Helical" evidence="15">
    <location>
        <begin position="569"/>
        <end position="595"/>
    </location>
</feature>
<keyword evidence="12 15" id="KW-1133">Transmembrane helix</keyword>
<dbReference type="OrthoDB" id="407617at2759"/>
<dbReference type="GO" id="GO:0004798">
    <property type="term" value="F:dTMP kinase activity"/>
    <property type="evidence" value="ECO:0007669"/>
    <property type="project" value="UniProtKB-EC"/>
</dbReference>
<organism evidence="17 18">
    <name type="scientific">Colletotrichum asianum</name>
    <dbReference type="NCBI Taxonomy" id="702518"/>
    <lineage>
        <taxon>Eukaryota</taxon>
        <taxon>Fungi</taxon>
        <taxon>Dikarya</taxon>
        <taxon>Ascomycota</taxon>
        <taxon>Pezizomycotina</taxon>
        <taxon>Sordariomycetes</taxon>
        <taxon>Hypocreomycetidae</taxon>
        <taxon>Glomerellales</taxon>
        <taxon>Glomerellaceae</taxon>
        <taxon>Colletotrichum</taxon>
        <taxon>Colletotrichum gloeosporioides species complex</taxon>
    </lineage>
</organism>
<feature type="transmembrane region" description="Helical" evidence="15">
    <location>
        <begin position="423"/>
        <end position="440"/>
    </location>
</feature>
<dbReference type="Pfam" id="PF02223">
    <property type="entry name" value="Thymidylate_kin"/>
    <property type="match status" value="1"/>
</dbReference>
<evidence type="ECO:0000256" key="15">
    <source>
        <dbReference type="SAM" id="Phobius"/>
    </source>
</evidence>
<evidence type="ECO:0000256" key="11">
    <source>
        <dbReference type="ARBA" id="ARBA00022840"/>
    </source>
</evidence>
<feature type="region of interest" description="Disordered" evidence="14">
    <location>
        <begin position="635"/>
        <end position="668"/>
    </location>
</feature>
<dbReference type="PANTHER" id="PTHR10344">
    <property type="entry name" value="THYMIDYLATE KINASE"/>
    <property type="match status" value="1"/>
</dbReference>